<evidence type="ECO:0000313" key="3">
    <source>
        <dbReference type="Proteomes" id="UP000319732"/>
    </source>
</evidence>
<feature type="region of interest" description="Disordered" evidence="1">
    <location>
        <begin position="157"/>
        <end position="179"/>
    </location>
</feature>
<dbReference type="Pfam" id="PF09831">
    <property type="entry name" value="DUF2058"/>
    <property type="match status" value="1"/>
</dbReference>
<reference evidence="2 3" key="1">
    <citation type="submission" date="2019-06" db="EMBL/GenBank/DDBJ databases">
        <title>Whole genome sequence for Cellvibrionaceae sp. R142.</title>
        <authorList>
            <person name="Wang G."/>
        </authorList>
    </citation>
    <scope>NUCLEOTIDE SEQUENCE [LARGE SCALE GENOMIC DNA]</scope>
    <source>
        <strain evidence="2 3">R142</strain>
    </source>
</reference>
<feature type="compositionally biased region" description="Basic and acidic residues" evidence="1">
    <location>
        <begin position="52"/>
        <end position="61"/>
    </location>
</feature>
<dbReference type="Proteomes" id="UP000319732">
    <property type="component" value="Unassembled WGS sequence"/>
</dbReference>
<dbReference type="OrthoDB" id="5294470at2"/>
<protein>
    <submittedName>
        <fullName evidence="2">DUF2058 domain-containing protein</fullName>
    </submittedName>
</protein>
<organism evidence="2 3">
    <name type="scientific">Exilibacterium tricleocarpae</name>
    <dbReference type="NCBI Taxonomy" id="2591008"/>
    <lineage>
        <taxon>Bacteria</taxon>
        <taxon>Pseudomonadati</taxon>
        <taxon>Pseudomonadota</taxon>
        <taxon>Gammaproteobacteria</taxon>
        <taxon>Cellvibrionales</taxon>
        <taxon>Cellvibrionaceae</taxon>
        <taxon>Exilibacterium</taxon>
    </lineage>
</organism>
<sequence length="179" mass="20400">MSSLQDQLLKAGLVDKKKAAKVSKDKRKSEKLQRKTKQVQVDASKVRAQQVRAEKAEKDRQLNQQRQLEAEQKAVAAQIRQLITMNRIARDGADSDYNFTDGKTIKTLRVSDLMARQLAHGYLAIVKLDDNYAVVPAAVAEKIDQRDASYIVLRNQREATPEDENDPYADYKIPDDLMW</sequence>
<comment type="caution">
    <text evidence="2">The sequence shown here is derived from an EMBL/GenBank/DDBJ whole genome shotgun (WGS) entry which is preliminary data.</text>
</comment>
<evidence type="ECO:0000313" key="2">
    <source>
        <dbReference type="EMBL" id="TQV84027.1"/>
    </source>
</evidence>
<dbReference type="RefSeq" id="WP_142903107.1">
    <property type="nucleotide sequence ID" value="NZ_ML660089.1"/>
</dbReference>
<proteinExistence type="predicted"/>
<dbReference type="AlphaFoldDB" id="A0A545U3G7"/>
<keyword evidence="3" id="KW-1185">Reference proteome</keyword>
<feature type="region of interest" description="Disordered" evidence="1">
    <location>
        <begin position="19"/>
        <end position="65"/>
    </location>
</feature>
<accession>A0A545U3G7</accession>
<dbReference type="InterPro" id="IPR018636">
    <property type="entry name" value="DUF2058"/>
</dbReference>
<gene>
    <name evidence="2" type="ORF">FKG94_05000</name>
</gene>
<name>A0A545U3G7_9GAMM</name>
<evidence type="ECO:0000256" key="1">
    <source>
        <dbReference type="SAM" id="MobiDB-lite"/>
    </source>
</evidence>
<dbReference type="EMBL" id="VHSG01000006">
    <property type="protein sequence ID" value="TQV84027.1"/>
    <property type="molecule type" value="Genomic_DNA"/>
</dbReference>